<organism evidence="1 2">
    <name type="scientific">Phaeosphaeria nodorum (strain SN15 / ATCC MYA-4574 / FGSC 10173)</name>
    <name type="common">Glume blotch fungus</name>
    <name type="synonym">Parastagonospora nodorum</name>
    <dbReference type="NCBI Taxonomy" id="321614"/>
    <lineage>
        <taxon>Eukaryota</taxon>
        <taxon>Fungi</taxon>
        <taxon>Dikarya</taxon>
        <taxon>Ascomycota</taxon>
        <taxon>Pezizomycotina</taxon>
        <taxon>Dothideomycetes</taxon>
        <taxon>Pleosporomycetidae</taxon>
        <taxon>Pleosporales</taxon>
        <taxon>Pleosporineae</taxon>
        <taxon>Phaeosphaeriaceae</taxon>
        <taxon>Parastagonospora</taxon>
    </lineage>
</organism>
<proteinExistence type="predicted"/>
<dbReference type="InParanoid" id="Q0UWH2"/>
<dbReference type="RefSeq" id="XP_001794437.1">
    <property type="nucleotide sequence ID" value="XM_001794385.1"/>
</dbReference>
<protein>
    <submittedName>
        <fullName evidence="1">Uncharacterized protein</fullName>
    </submittedName>
</protein>
<dbReference type="EMBL" id="CH445329">
    <property type="protein sequence ID" value="EAT89097.1"/>
    <property type="molecule type" value="Genomic_DNA"/>
</dbReference>
<dbReference type="AlphaFoldDB" id="Q0UWH2"/>
<sequence>MAFQMHLQRHARFADADKLEAVNHRESTPDLGGDPTCKAVVELGRLLVIYIDEVRTSGVM</sequence>
<dbReference type="GeneID" id="5971300"/>
<evidence type="ECO:0000313" key="2">
    <source>
        <dbReference type="Proteomes" id="UP000001055"/>
    </source>
</evidence>
<gene>
    <name evidence="1" type="ORF">SNOG_03892</name>
</gene>
<evidence type="ECO:0000313" key="1">
    <source>
        <dbReference type="EMBL" id="EAT89097.1"/>
    </source>
</evidence>
<dbReference type="Proteomes" id="UP000001055">
    <property type="component" value="Unassembled WGS sequence"/>
</dbReference>
<accession>Q0UWH2</accession>
<reference evidence="2" key="1">
    <citation type="journal article" date="2007" name="Plant Cell">
        <title>Dothideomycete-plant interactions illuminated by genome sequencing and EST analysis of the wheat pathogen Stagonospora nodorum.</title>
        <authorList>
            <person name="Hane J.K."/>
            <person name="Lowe R.G."/>
            <person name="Solomon P.S."/>
            <person name="Tan K.C."/>
            <person name="Schoch C.L."/>
            <person name="Spatafora J.W."/>
            <person name="Crous P.W."/>
            <person name="Kodira C."/>
            <person name="Birren B.W."/>
            <person name="Galagan J.E."/>
            <person name="Torriani S.F."/>
            <person name="McDonald B.A."/>
            <person name="Oliver R.P."/>
        </authorList>
    </citation>
    <scope>NUCLEOTIDE SEQUENCE [LARGE SCALE GENOMIC DNA]</scope>
    <source>
        <strain evidence="2">SN15 / ATCC MYA-4574 / FGSC 10173</strain>
    </source>
</reference>
<dbReference type="KEGG" id="pno:SNOG_03892"/>
<name>Q0UWH2_PHANO</name>